<dbReference type="PANTHER" id="PTHR43392">
    <property type="entry name" value="AAA-TYPE ATPASE FAMILY PROTEIN / ANKYRIN REPEAT FAMILY PROTEIN"/>
    <property type="match status" value="1"/>
</dbReference>
<name>A0A2T1LSU5_9CHRO</name>
<dbReference type="Pfam" id="PF00004">
    <property type="entry name" value="AAA"/>
    <property type="match status" value="1"/>
</dbReference>
<accession>A0A2T1LSU5</accession>
<comment type="similarity">
    <text evidence="1">Belongs to the CbxX/CfxQ family.</text>
</comment>
<dbReference type="EMBL" id="PXOH01000033">
    <property type="protein sequence ID" value="PSF33120.1"/>
    <property type="molecule type" value="Genomic_DNA"/>
</dbReference>
<reference evidence="6 7" key="1">
    <citation type="submission" date="2018-03" db="EMBL/GenBank/DDBJ databases">
        <title>The ancient ancestry and fast evolution of plastids.</title>
        <authorList>
            <person name="Moore K.R."/>
            <person name="Magnabosco C."/>
            <person name="Momper L."/>
            <person name="Gold D.A."/>
            <person name="Bosak T."/>
            <person name="Fournier G.P."/>
        </authorList>
    </citation>
    <scope>NUCLEOTIDE SEQUENCE [LARGE SCALE GENOMIC DNA]</scope>
    <source>
        <strain evidence="6 7">CCALA 016</strain>
    </source>
</reference>
<evidence type="ECO:0000256" key="4">
    <source>
        <dbReference type="SAM" id="MobiDB-lite"/>
    </source>
</evidence>
<dbReference type="Proteomes" id="UP000239001">
    <property type="component" value="Unassembled WGS sequence"/>
</dbReference>
<reference evidence="6 7" key="2">
    <citation type="submission" date="2018-03" db="EMBL/GenBank/DDBJ databases">
        <authorList>
            <person name="Keele B.F."/>
        </authorList>
    </citation>
    <scope>NUCLEOTIDE SEQUENCE [LARGE SCALE GENOMIC DNA]</scope>
    <source>
        <strain evidence="6 7">CCALA 016</strain>
    </source>
</reference>
<dbReference type="GO" id="GO:0016887">
    <property type="term" value="F:ATP hydrolysis activity"/>
    <property type="evidence" value="ECO:0007669"/>
    <property type="project" value="InterPro"/>
</dbReference>
<dbReference type="SUPFAM" id="SSF52540">
    <property type="entry name" value="P-loop containing nucleoside triphosphate hydrolases"/>
    <property type="match status" value="1"/>
</dbReference>
<dbReference type="CDD" id="cd00009">
    <property type="entry name" value="AAA"/>
    <property type="match status" value="1"/>
</dbReference>
<gene>
    <name evidence="6" type="ORF">C7H19_20555</name>
</gene>
<dbReference type="AlphaFoldDB" id="A0A2T1LSU5"/>
<dbReference type="PRINTS" id="PR00819">
    <property type="entry name" value="CBXCFQXSUPER"/>
</dbReference>
<dbReference type="InterPro" id="IPR003593">
    <property type="entry name" value="AAA+_ATPase"/>
</dbReference>
<evidence type="ECO:0000256" key="1">
    <source>
        <dbReference type="ARBA" id="ARBA00010378"/>
    </source>
</evidence>
<dbReference type="GO" id="GO:0005524">
    <property type="term" value="F:ATP binding"/>
    <property type="evidence" value="ECO:0007669"/>
    <property type="project" value="UniProtKB-KW"/>
</dbReference>
<dbReference type="InterPro" id="IPR027417">
    <property type="entry name" value="P-loop_NTPase"/>
</dbReference>
<feature type="domain" description="AAA+ ATPase" evidence="5">
    <location>
        <begin position="74"/>
        <end position="214"/>
    </location>
</feature>
<dbReference type="FunFam" id="3.40.50.300:FF:000216">
    <property type="entry name" value="Type VII secretion ATPase EccA"/>
    <property type="match status" value="1"/>
</dbReference>
<dbReference type="InterPro" id="IPR041627">
    <property type="entry name" value="AAA_lid_6"/>
</dbReference>
<organism evidence="6 7">
    <name type="scientific">Aphanothece hegewaldii CCALA 016</name>
    <dbReference type="NCBI Taxonomy" id="2107694"/>
    <lineage>
        <taxon>Bacteria</taxon>
        <taxon>Bacillati</taxon>
        <taxon>Cyanobacteriota</taxon>
        <taxon>Cyanophyceae</taxon>
        <taxon>Oscillatoriophycideae</taxon>
        <taxon>Chroococcales</taxon>
        <taxon>Aphanothecaceae</taxon>
        <taxon>Aphanothece</taxon>
    </lineage>
</organism>
<dbReference type="InterPro" id="IPR003959">
    <property type="entry name" value="ATPase_AAA_core"/>
</dbReference>
<sequence length="299" mass="33982">MLLDEKKKKQQETTSTTPTPPQSVQTKPETLDDVLQKLNNLIGMENIKEEVNTLVNFLKIQKLRQDKGLTPIPLTLHSVFCGSPGTGKTTVARLMGQIYKQIGILSKGHLVETDRSGMVAGYIGHTAKQVDELVKSALDGVLFIDEAYTLEPEDASGNDFGQEAIDTLLKRMEDYRDRLVVIVAGYTGEMERFVNSNPGLRSRFSRHFYFEDYEPQELIAMFEQQCQKYGFQLESAAQKILLDKFTELYSNRDDSFGNGRLVRNIFERTVSQQANRLVKIPNLSVEMMRTILPEDIDFE</sequence>
<evidence type="ECO:0000256" key="2">
    <source>
        <dbReference type="ARBA" id="ARBA00022741"/>
    </source>
</evidence>
<dbReference type="Gene3D" id="1.10.8.60">
    <property type="match status" value="1"/>
</dbReference>
<proteinExistence type="inferred from homology"/>
<comment type="caution">
    <text evidence="6">The sequence shown here is derived from an EMBL/GenBank/DDBJ whole genome shotgun (WGS) entry which is preliminary data.</text>
</comment>
<evidence type="ECO:0000313" key="6">
    <source>
        <dbReference type="EMBL" id="PSF33120.1"/>
    </source>
</evidence>
<keyword evidence="7" id="KW-1185">Reference proteome</keyword>
<keyword evidence="2" id="KW-0547">Nucleotide-binding</keyword>
<keyword evidence="3" id="KW-0067">ATP-binding</keyword>
<evidence type="ECO:0000259" key="5">
    <source>
        <dbReference type="SMART" id="SM00382"/>
    </source>
</evidence>
<dbReference type="Gene3D" id="3.40.50.300">
    <property type="entry name" value="P-loop containing nucleotide triphosphate hydrolases"/>
    <property type="match status" value="1"/>
</dbReference>
<dbReference type="PANTHER" id="PTHR43392:SF2">
    <property type="entry name" value="AAA-TYPE ATPASE FAMILY PROTEIN _ ANKYRIN REPEAT FAMILY PROTEIN"/>
    <property type="match status" value="1"/>
</dbReference>
<dbReference type="OrthoDB" id="9806903at2"/>
<protein>
    <submittedName>
        <fullName evidence="6">AAA family ATPase</fullName>
    </submittedName>
</protein>
<feature type="region of interest" description="Disordered" evidence="4">
    <location>
        <begin position="1"/>
        <end position="28"/>
    </location>
</feature>
<feature type="compositionally biased region" description="Low complexity" evidence="4">
    <location>
        <begin position="12"/>
        <end position="28"/>
    </location>
</feature>
<evidence type="ECO:0000313" key="7">
    <source>
        <dbReference type="Proteomes" id="UP000239001"/>
    </source>
</evidence>
<dbReference type="Pfam" id="PF17866">
    <property type="entry name" value="AAA_lid_6"/>
    <property type="match status" value="1"/>
</dbReference>
<dbReference type="InterPro" id="IPR000641">
    <property type="entry name" value="CbxX/CfxQ"/>
</dbReference>
<dbReference type="InterPro" id="IPR050773">
    <property type="entry name" value="CbxX/CfxQ_RuBisCO_ESX"/>
</dbReference>
<dbReference type="SMART" id="SM00382">
    <property type="entry name" value="AAA"/>
    <property type="match status" value="1"/>
</dbReference>
<evidence type="ECO:0000256" key="3">
    <source>
        <dbReference type="ARBA" id="ARBA00022840"/>
    </source>
</evidence>
<feature type="compositionally biased region" description="Basic and acidic residues" evidence="4">
    <location>
        <begin position="1"/>
        <end position="11"/>
    </location>
</feature>